<dbReference type="InterPro" id="IPR041497">
    <property type="entry name" value="Thump-like"/>
</dbReference>
<dbReference type="Gene3D" id="3.40.50.150">
    <property type="entry name" value="Vaccinia Virus protein VP39"/>
    <property type="match status" value="1"/>
</dbReference>
<dbReference type="EMBL" id="DXEZ01000121">
    <property type="protein sequence ID" value="HIX54231.1"/>
    <property type="molecule type" value="Genomic_DNA"/>
</dbReference>
<dbReference type="GO" id="GO:0032259">
    <property type="term" value="P:methylation"/>
    <property type="evidence" value="ECO:0007669"/>
    <property type="project" value="UniProtKB-KW"/>
</dbReference>
<feature type="domain" description="THUMP-like" evidence="2">
    <location>
        <begin position="334"/>
        <end position="391"/>
    </location>
</feature>
<dbReference type="GO" id="GO:0008168">
    <property type="term" value="F:methyltransferase activity"/>
    <property type="evidence" value="ECO:0007669"/>
    <property type="project" value="UniProtKB-KW"/>
</dbReference>
<accession>A0A9D1W7R1</accession>
<organism evidence="4 5">
    <name type="scientific">Candidatus Sphingobacterium stercoripullorum</name>
    <dbReference type="NCBI Taxonomy" id="2838759"/>
    <lineage>
        <taxon>Bacteria</taxon>
        <taxon>Pseudomonadati</taxon>
        <taxon>Bacteroidota</taxon>
        <taxon>Sphingobacteriia</taxon>
        <taxon>Sphingobacteriales</taxon>
        <taxon>Sphingobacteriaceae</taxon>
        <taxon>Sphingobacterium</taxon>
    </lineage>
</organism>
<dbReference type="InterPro" id="IPR025714">
    <property type="entry name" value="Methyltranfer_dom"/>
</dbReference>
<dbReference type="InterPro" id="IPR054168">
    <property type="entry name" value="PG_1098_Fer"/>
</dbReference>
<evidence type="ECO:0000259" key="3">
    <source>
        <dbReference type="Pfam" id="PF22013"/>
    </source>
</evidence>
<evidence type="ECO:0000313" key="4">
    <source>
        <dbReference type="EMBL" id="HIX54231.1"/>
    </source>
</evidence>
<dbReference type="AlphaFoldDB" id="A0A9D1W7R1"/>
<dbReference type="PANTHER" id="PTHR14741">
    <property type="entry name" value="S-ADENOSYLMETHIONINE-DEPENDENT METHYLTRANSFERASE RELATED"/>
    <property type="match status" value="1"/>
</dbReference>
<comment type="caution">
    <text evidence="4">The sequence shown here is derived from an EMBL/GenBank/DDBJ whole genome shotgun (WGS) entry which is preliminary data.</text>
</comment>
<reference evidence="4" key="2">
    <citation type="submission" date="2021-04" db="EMBL/GenBank/DDBJ databases">
        <authorList>
            <person name="Gilroy R."/>
        </authorList>
    </citation>
    <scope>NUCLEOTIDE SEQUENCE</scope>
    <source>
        <strain evidence="4">1719</strain>
    </source>
</reference>
<dbReference type="Proteomes" id="UP000824156">
    <property type="component" value="Unassembled WGS sequence"/>
</dbReference>
<evidence type="ECO:0000259" key="2">
    <source>
        <dbReference type="Pfam" id="PF18096"/>
    </source>
</evidence>
<dbReference type="PANTHER" id="PTHR14741:SF32">
    <property type="entry name" value="TRIMETHYLGUANOSINE SYNTHASE"/>
    <property type="match status" value="1"/>
</dbReference>
<dbReference type="SUPFAM" id="SSF53335">
    <property type="entry name" value="S-adenosyl-L-methionine-dependent methyltransferases"/>
    <property type="match status" value="1"/>
</dbReference>
<name>A0A9D1W7R1_9SPHI</name>
<reference evidence="4" key="1">
    <citation type="journal article" date="2021" name="PeerJ">
        <title>Extensive microbial diversity within the chicken gut microbiome revealed by metagenomics and culture.</title>
        <authorList>
            <person name="Gilroy R."/>
            <person name="Ravi A."/>
            <person name="Getino M."/>
            <person name="Pursley I."/>
            <person name="Horton D.L."/>
            <person name="Alikhan N.F."/>
            <person name="Baker D."/>
            <person name="Gharbi K."/>
            <person name="Hall N."/>
            <person name="Watson M."/>
            <person name="Adriaenssens E.M."/>
            <person name="Foster-Nyarko E."/>
            <person name="Jarju S."/>
            <person name="Secka A."/>
            <person name="Antonio M."/>
            <person name="Oren A."/>
            <person name="Chaudhuri R.R."/>
            <person name="La Ragione R."/>
            <person name="Hildebrand F."/>
            <person name="Pallen M.J."/>
        </authorList>
    </citation>
    <scope>NUCLEOTIDE SEQUENCE</scope>
    <source>
        <strain evidence="4">1719</strain>
    </source>
</reference>
<feature type="domain" description="Methyltransferase" evidence="1">
    <location>
        <begin position="88"/>
        <end position="201"/>
    </location>
</feature>
<dbReference type="CDD" id="cd02440">
    <property type="entry name" value="AdoMet_MTases"/>
    <property type="match status" value="1"/>
</dbReference>
<dbReference type="Pfam" id="PF18096">
    <property type="entry name" value="Thump_like"/>
    <property type="match status" value="1"/>
</dbReference>
<protein>
    <submittedName>
        <fullName evidence="4">Class I SAM-dependent methyltransferase</fullName>
    </submittedName>
</protein>
<evidence type="ECO:0000313" key="5">
    <source>
        <dbReference type="Proteomes" id="UP000824156"/>
    </source>
</evidence>
<dbReference type="InterPro" id="IPR029063">
    <property type="entry name" value="SAM-dependent_MTases_sf"/>
</dbReference>
<evidence type="ECO:0000259" key="1">
    <source>
        <dbReference type="Pfam" id="PF13847"/>
    </source>
</evidence>
<proteinExistence type="predicted"/>
<dbReference type="Gene3D" id="1.10.10.1110">
    <property type="entry name" value="Methyltransferase PG1098, N-terminal domain"/>
    <property type="match status" value="1"/>
</dbReference>
<gene>
    <name evidence="4" type="ORF">H9853_04340</name>
</gene>
<dbReference type="Pfam" id="PF13847">
    <property type="entry name" value="Methyltransf_31"/>
    <property type="match status" value="1"/>
</dbReference>
<feature type="domain" description="PG-1098 ferredoxin-like" evidence="3">
    <location>
        <begin position="280"/>
        <end position="323"/>
    </location>
</feature>
<keyword evidence="4" id="KW-0808">Transferase</keyword>
<keyword evidence="4" id="KW-0489">Methyltransferase</keyword>
<sequence length="396" mass="45704">MNRDILAKEVQEFLRDNLEKQATDVALDKSPFANVSSQELAQQIEGWQKCAKKLPTWAYHPDIYYPKRIHIEQASSEHTALLKQNLIKPDSRVIDLTAGMGVDVAYFAQVSKQVVYCELNEDLVEIAKYNSQTLGLDNIEFINQDSIAYLESCEDRSFDYIFVDPSRRNQGQRKFLLDECEPNILEHQELFFKKATTVLTKLSPLLDIKSLINQLDYLNKVIIVSVDGECKELLCIQVKGYIGEPSIQAIRLFKEFMQDYTFTFSEEKEAKITFGEPQDWIYIPDASLLKAGAFKSVARSFELKKLSKNTHLYTSGKRKSDFPGRTIQVLMKMTFREFKKMGKKRPIHKANVVVRNFPIKAEELQKRYKIKAGMNDYLIFTSDSKGNQWVLFGILN</sequence>
<dbReference type="Pfam" id="PF22013">
    <property type="entry name" value="PG_1098_Fer"/>
    <property type="match status" value="1"/>
</dbReference>